<dbReference type="EMBL" id="PRLF01000001">
    <property type="protein sequence ID" value="RAW67353.1"/>
    <property type="molecule type" value="Genomic_DNA"/>
</dbReference>
<dbReference type="EMBL" id="PXUP01000004">
    <property type="protein sequence ID" value="RCH47245.1"/>
    <property type="molecule type" value="Genomic_DNA"/>
</dbReference>
<dbReference type="GeneID" id="75069117"/>
<evidence type="ECO:0000313" key="18">
    <source>
        <dbReference type="Proteomes" id="UP000477010"/>
    </source>
</evidence>
<evidence type="ECO:0000313" key="8">
    <source>
        <dbReference type="EMBL" id="RGC02600.1"/>
    </source>
</evidence>
<evidence type="ECO:0000313" key="1">
    <source>
        <dbReference type="EMBL" id="MSC50710.1"/>
    </source>
</evidence>
<evidence type="ECO:0000313" key="9">
    <source>
        <dbReference type="EMBL" id="RGC21132.1"/>
    </source>
</evidence>
<evidence type="ECO:0000313" key="15">
    <source>
        <dbReference type="Proteomes" id="UP000260782"/>
    </source>
</evidence>
<dbReference type="Proteomes" id="UP000260783">
    <property type="component" value="Unassembled WGS sequence"/>
</dbReference>
<dbReference type="EMBL" id="QVES01000001">
    <property type="protein sequence ID" value="RGB90499.1"/>
    <property type="molecule type" value="Genomic_DNA"/>
</dbReference>
<dbReference type="InterPro" id="IPR025374">
    <property type="entry name" value="DUF4364"/>
</dbReference>
<dbReference type="Proteomes" id="UP000252378">
    <property type="component" value="Unassembled WGS sequence"/>
</dbReference>
<accession>A0A2A6ZWJ1</accession>
<evidence type="ECO:0000313" key="13">
    <source>
        <dbReference type="Proteomes" id="UP000252378"/>
    </source>
</evidence>
<protein>
    <submittedName>
        <fullName evidence="3">DUF4364 domain-containing protein</fullName>
    </submittedName>
    <submittedName>
        <fullName evidence="1">DUF4364 family protein</fullName>
    </submittedName>
</protein>
<sequence>MSANDAFTAGVRPGGLTSSTEIRLLLCYLVKNAGPITRQEIENALMEEALVNYFEIGSCLDDITKQALVTLTGDSYTITDKGRKVAQELAYDLPRSVRERAVAAVLRCQTWARKEAKYSARITEKADGHCTVRCTVKGLDSELFCLELGAPDRLSAELVKKQFILKGNEIYQLLINKLTEEEK</sequence>
<evidence type="ECO:0000313" key="14">
    <source>
        <dbReference type="Proteomes" id="UP000260733"/>
    </source>
</evidence>
<dbReference type="Proteomes" id="UP000260782">
    <property type="component" value="Unassembled WGS sequence"/>
</dbReference>
<evidence type="ECO:0000313" key="17">
    <source>
        <dbReference type="Proteomes" id="UP000462091"/>
    </source>
</evidence>
<dbReference type="EMBL" id="QVFB01000002">
    <property type="protein sequence ID" value="RGC21132.1"/>
    <property type="molecule type" value="Genomic_DNA"/>
</dbReference>
<comment type="caution">
    <text evidence="3">The sequence shown here is derived from an EMBL/GenBank/DDBJ whole genome shotgun (WGS) entry which is preliminary data.</text>
</comment>
<evidence type="ECO:0000313" key="10">
    <source>
        <dbReference type="Proteomes" id="UP000219901"/>
    </source>
</evidence>
<dbReference type="Proteomes" id="UP000250550">
    <property type="component" value="Unassembled WGS sequence"/>
</dbReference>
<proteinExistence type="predicted"/>
<reference evidence="10 11" key="1">
    <citation type="journal article" date="2017" name="Front. Microbiol.">
        <title>New Insights into the Diversity of the Genus Faecalibacterium.</title>
        <authorList>
            <person name="Benevides L."/>
            <person name="Burman S."/>
            <person name="Martin R."/>
            <person name="Robert V."/>
            <person name="Thomas M."/>
            <person name="Miquel S."/>
            <person name="Chain F."/>
            <person name="Sokol H."/>
            <person name="Bermudez-Humaran L.G."/>
            <person name="Morrison M."/>
            <person name="Langella P."/>
            <person name="Azevedo V.A."/>
            <person name="Chatel J.M."/>
            <person name="Soares S."/>
        </authorList>
    </citation>
    <scope>NUCLEOTIDE SEQUENCE [LARGE SCALE GENOMIC DNA]</scope>
    <source>
        <strain evidence="3 10">CNCM I 4546</strain>
        <strain evidence="4 11">CNCM I 4573</strain>
    </source>
</reference>
<evidence type="ECO:0000313" key="5">
    <source>
        <dbReference type="EMBL" id="RAW67353.1"/>
    </source>
</evidence>
<dbReference type="RefSeq" id="WP_005926470.1">
    <property type="nucleotide sequence ID" value="NZ_CABKNH010000001.1"/>
</dbReference>
<dbReference type="EMBL" id="NMTW01000053">
    <property type="protein sequence ID" value="PDX74260.1"/>
    <property type="molecule type" value="Genomic_DNA"/>
</dbReference>
<dbReference type="Proteomes" id="UP000477010">
    <property type="component" value="Unassembled WGS sequence"/>
</dbReference>
<reference evidence="14 15" key="4">
    <citation type="submission" date="2018-08" db="EMBL/GenBank/DDBJ databases">
        <title>A genome reference for cultivated species of the human gut microbiota.</title>
        <authorList>
            <person name="Zou Y."/>
            <person name="Xue W."/>
            <person name="Luo G."/>
        </authorList>
    </citation>
    <scope>NUCLEOTIDE SEQUENCE [LARGE SCALE GENOMIC DNA]</scope>
    <source>
        <strain evidence="8 16">AF29-11BH</strain>
        <strain evidence="7 15">AF31-14AC</strain>
        <strain evidence="9 14">AM37-13AC</strain>
    </source>
</reference>
<dbReference type="Pfam" id="PF14277">
    <property type="entry name" value="DUF4364"/>
    <property type="match status" value="1"/>
</dbReference>
<evidence type="ECO:0000313" key="6">
    <source>
        <dbReference type="EMBL" id="RCH47245.1"/>
    </source>
</evidence>
<organism evidence="3 10">
    <name type="scientific">Faecalibacterium prausnitzii</name>
    <dbReference type="NCBI Taxonomy" id="853"/>
    <lineage>
        <taxon>Bacteria</taxon>
        <taxon>Bacillati</taxon>
        <taxon>Bacillota</taxon>
        <taxon>Clostridia</taxon>
        <taxon>Eubacteriales</taxon>
        <taxon>Oscillospiraceae</taxon>
        <taxon>Faecalibacterium</taxon>
    </lineage>
</organism>
<dbReference type="Proteomes" id="UP000219901">
    <property type="component" value="Unassembled WGS sequence"/>
</dbReference>
<dbReference type="EMBL" id="NMTV01000071">
    <property type="protein sequence ID" value="PDX71265.1"/>
    <property type="molecule type" value="Genomic_DNA"/>
</dbReference>
<evidence type="ECO:0000313" key="4">
    <source>
        <dbReference type="EMBL" id="PDX74260.1"/>
    </source>
</evidence>
<dbReference type="Proteomes" id="UP000220157">
    <property type="component" value="Unassembled WGS sequence"/>
</dbReference>
<dbReference type="Proteomes" id="UP000462091">
    <property type="component" value="Unassembled WGS sequence"/>
</dbReference>
<gene>
    <name evidence="5" type="ORF">C4N21_01365</name>
    <name evidence="6" type="ORF">C7J97_03810</name>
    <name evidence="3" type="ORF">CGS55_13850</name>
    <name evidence="4" type="ORF">CGS56_14585</name>
    <name evidence="9" type="ORF">DW855_01545</name>
    <name evidence="8" type="ORF">DWZ04_01725</name>
    <name evidence="7" type="ORF">DWZ25_01510</name>
    <name evidence="2" type="ORF">GKD85_01075</name>
    <name evidence="1" type="ORF">GKE10_02055</name>
</gene>
<evidence type="ECO:0000313" key="2">
    <source>
        <dbReference type="EMBL" id="MSC79431.1"/>
    </source>
</evidence>
<dbReference type="AlphaFoldDB" id="A0A2A6ZWJ1"/>
<dbReference type="EMBL" id="WKQE01000001">
    <property type="protein sequence ID" value="MSC79431.1"/>
    <property type="molecule type" value="Genomic_DNA"/>
</dbReference>
<evidence type="ECO:0000313" key="16">
    <source>
        <dbReference type="Proteomes" id="UP000260783"/>
    </source>
</evidence>
<evidence type="ECO:0000313" key="12">
    <source>
        <dbReference type="Proteomes" id="UP000250550"/>
    </source>
</evidence>
<name>A0A2A6ZWJ1_9FIRM</name>
<evidence type="ECO:0000313" key="7">
    <source>
        <dbReference type="EMBL" id="RGB90499.1"/>
    </source>
</evidence>
<reference evidence="17 18" key="5">
    <citation type="journal article" date="2019" name="Nat. Med.">
        <title>A library of human gut bacterial isolates paired with longitudinal multiomics data enables mechanistic microbiome research.</title>
        <authorList>
            <person name="Poyet M."/>
            <person name="Groussin M."/>
            <person name="Gibbons S.M."/>
            <person name="Avila-Pacheco J."/>
            <person name="Jiang X."/>
            <person name="Kearney S.M."/>
            <person name="Perrotta A.R."/>
            <person name="Berdy B."/>
            <person name="Zhao S."/>
            <person name="Lieberman T.D."/>
            <person name="Swanson P.K."/>
            <person name="Smith M."/>
            <person name="Roesemann S."/>
            <person name="Alexander J.E."/>
            <person name="Rich S.A."/>
            <person name="Livny J."/>
            <person name="Vlamakis H."/>
            <person name="Clish C."/>
            <person name="Bullock K."/>
            <person name="Deik A."/>
            <person name="Scott J."/>
            <person name="Pierce K.A."/>
            <person name="Xavier R.J."/>
            <person name="Alm E.J."/>
        </authorList>
    </citation>
    <scope>NUCLEOTIDE SEQUENCE [LARGE SCALE GENOMIC DNA]</scope>
    <source>
        <strain evidence="1 17">BIOML-B1</strain>
        <strain evidence="2 18">BIOML-B9</strain>
    </source>
</reference>
<evidence type="ECO:0000313" key="11">
    <source>
        <dbReference type="Proteomes" id="UP000220157"/>
    </source>
</evidence>
<dbReference type="Proteomes" id="UP000260733">
    <property type="component" value="Unassembled WGS sequence"/>
</dbReference>
<evidence type="ECO:0000313" key="3">
    <source>
        <dbReference type="EMBL" id="PDX71265.1"/>
    </source>
</evidence>
<dbReference type="EMBL" id="WKQM01000002">
    <property type="protein sequence ID" value="MSC50710.1"/>
    <property type="molecule type" value="Genomic_DNA"/>
</dbReference>
<reference evidence="3" key="2">
    <citation type="submission" date="2017-07" db="EMBL/GenBank/DDBJ databases">
        <authorList>
            <person name="Sun Z.S."/>
            <person name="Albrecht U."/>
            <person name="Echele G."/>
            <person name="Lee C.C."/>
        </authorList>
    </citation>
    <scope>NUCLEOTIDE SEQUENCE</scope>
    <source>
        <strain evidence="3">CNCM I 4546</strain>
        <strain evidence="4">CNCM I 4573</strain>
    </source>
</reference>
<reference evidence="5 12" key="3">
    <citation type="submission" date="2018-02" db="EMBL/GenBank/DDBJ databases">
        <title>Complete genome sequencing of Faecalibacterium prausnitzii strains isolated from the human gut.</title>
        <authorList>
            <person name="Fitzgerald B.C."/>
            <person name="Shkoporov A.N."/>
            <person name="Ross P.R."/>
            <person name="Hill C."/>
        </authorList>
    </citation>
    <scope>NUCLEOTIDE SEQUENCE [LARGE SCALE GENOMIC DNA]</scope>
    <source>
        <strain evidence="5 12">APC924/119</strain>
        <strain evidence="6 13">ATCC 27768</strain>
    </source>
</reference>
<dbReference type="EMBL" id="QVEW01000001">
    <property type="protein sequence ID" value="RGC02600.1"/>
    <property type="molecule type" value="Genomic_DNA"/>
</dbReference>